<dbReference type="Proteomes" id="UP000320679">
    <property type="component" value="Unassembled WGS sequence"/>
</dbReference>
<reference evidence="3 4" key="1">
    <citation type="submission" date="2019-03" db="EMBL/GenBank/DDBJ databases">
        <title>Metabolic potential of uncultured bacteria and archaea associated with petroleum seepage in deep-sea sediments.</title>
        <authorList>
            <person name="Dong X."/>
            <person name="Hubert C."/>
        </authorList>
    </citation>
    <scope>NUCLEOTIDE SEQUENCE [LARGE SCALE GENOMIC DNA]</scope>
    <source>
        <strain evidence="3">E29_bin78</strain>
    </source>
</reference>
<dbReference type="AlphaFoldDB" id="A0A523V1Y4"/>
<dbReference type="Pfam" id="PF02591">
    <property type="entry name" value="Zn_ribbon_9"/>
    <property type="match status" value="1"/>
</dbReference>
<sequence length="237" mass="27798">MNQNLSLLIELQKLDLEIDRDEKERKKVLAEADRYTKEIEELEKDLLEKEDQLKKTKREKRIEEGKIEEIDLLIAKHEEEKYKVKSQDEFAALEKEIALANDQKEKVENLLLELMEKEEELTNSIPLLREKTESGRKDREIKRKKLATYLDNFTRTREKLEGERKNLTLNLDPVFLEQFEHLKKTRDGLAVISTKDGACGGCHVKLSSSLMGRVRKGQGVVYCENCNRILYYLSDNK</sequence>
<dbReference type="InterPro" id="IPR003743">
    <property type="entry name" value="Zf-RING_7"/>
</dbReference>
<feature type="domain" description="C4-type zinc ribbon" evidence="2">
    <location>
        <begin position="198"/>
        <end position="230"/>
    </location>
</feature>
<dbReference type="InterPro" id="IPR052376">
    <property type="entry name" value="Oxidative_Scav/Glycosyltrans"/>
</dbReference>
<evidence type="ECO:0000256" key="1">
    <source>
        <dbReference type="SAM" id="Coils"/>
    </source>
</evidence>
<dbReference type="EMBL" id="SOJK01000004">
    <property type="protein sequence ID" value="TET48733.1"/>
    <property type="molecule type" value="Genomic_DNA"/>
</dbReference>
<feature type="coiled-coil region" evidence="1">
    <location>
        <begin position="4"/>
        <end position="124"/>
    </location>
</feature>
<protein>
    <recommendedName>
        <fullName evidence="2">C4-type zinc ribbon domain-containing protein</fullName>
    </recommendedName>
</protein>
<proteinExistence type="predicted"/>
<evidence type="ECO:0000313" key="4">
    <source>
        <dbReference type="Proteomes" id="UP000320679"/>
    </source>
</evidence>
<evidence type="ECO:0000259" key="2">
    <source>
        <dbReference type="Pfam" id="PF02591"/>
    </source>
</evidence>
<evidence type="ECO:0000313" key="3">
    <source>
        <dbReference type="EMBL" id="TET48733.1"/>
    </source>
</evidence>
<dbReference type="PANTHER" id="PTHR39082">
    <property type="entry name" value="PHOSPHOLIPASE C-BETA-2-RELATED"/>
    <property type="match status" value="1"/>
</dbReference>
<gene>
    <name evidence="3" type="ORF">E3J59_00185</name>
</gene>
<name>A0A523V1Y4_UNCAE</name>
<dbReference type="Gene3D" id="1.10.287.1490">
    <property type="match status" value="1"/>
</dbReference>
<dbReference type="PANTHER" id="PTHR39082:SF1">
    <property type="entry name" value="SCAVENGER RECEPTOR CLASS A MEMBER 3"/>
    <property type="match status" value="1"/>
</dbReference>
<comment type="caution">
    <text evidence="3">The sequence shown here is derived from an EMBL/GenBank/DDBJ whole genome shotgun (WGS) entry which is preliminary data.</text>
</comment>
<accession>A0A523V1Y4</accession>
<keyword evidence="1" id="KW-0175">Coiled coil</keyword>
<organism evidence="3 4">
    <name type="scientific">Aerophobetes bacterium</name>
    <dbReference type="NCBI Taxonomy" id="2030807"/>
    <lineage>
        <taxon>Bacteria</taxon>
        <taxon>Candidatus Aerophobota</taxon>
    </lineage>
</organism>